<evidence type="ECO:0000313" key="2">
    <source>
        <dbReference type="EMBL" id="CAE6440779.1"/>
    </source>
</evidence>
<comment type="similarity">
    <text evidence="1">Belongs to the small GTPase superfamily. Rab family.</text>
</comment>
<dbReference type="Proteomes" id="UP000663826">
    <property type="component" value="Unassembled WGS sequence"/>
</dbReference>
<dbReference type="SMART" id="SM00173">
    <property type="entry name" value="RAS"/>
    <property type="match status" value="2"/>
</dbReference>
<dbReference type="InterPro" id="IPR005225">
    <property type="entry name" value="Small_GTP-bd"/>
</dbReference>
<dbReference type="CDD" id="cd00154">
    <property type="entry name" value="Rab"/>
    <property type="match status" value="2"/>
</dbReference>
<protein>
    <submittedName>
        <fullName evidence="2">Uncharacterized protein</fullName>
    </submittedName>
</protein>
<dbReference type="SUPFAM" id="SSF52540">
    <property type="entry name" value="P-loop containing nucleoside triphosphate hydrolases"/>
    <property type="match status" value="2"/>
</dbReference>
<dbReference type="AlphaFoldDB" id="A0A8H2Y7P6"/>
<dbReference type="PROSITE" id="PS51420">
    <property type="entry name" value="RHO"/>
    <property type="match status" value="1"/>
</dbReference>
<dbReference type="GO" id="GO:0005525">
    <property type="term" value="F:GTP binding"/>
    <property type="evidence" value="ECO:0007669"/>
    <property type="project" value="InterPro"/>
</dbReference>
<organism evidence="2 3">
    <name type="scientific">Rhizoctonia solani</name>
    <dbReference type="NCBI Taxonomy" id="456999"/>
    <lineage>
        <taxon>Eukaryota</taxon>
        <taxon>Fungi</taxon>
        <taxon>Dikarya</taxon>
        <taxon>Basidiomycota</taxon>
        <taxon>Agaricomycotina</taxon>
        <taxon>Agaricomycetes</taxon>
        <taxon>Cantharellales</taxon>
        <taxon>Ceratobasidiaceae</taxon>
        <taxon>Rhizoctonia</taxon>
    </lineage>
</organism>
<proteinExistence type="inferred from homology"/>
<comment type="caution">
    <text evidence="2">The sequence shown here is derived from an EMBL/GenBank/DDBJ whole genome shotgun (WGS) entry which is preliminary data.</text>
</comment>
<dbReference type="EMBL" id="CAJMWQ010001212">
    <property type="protein sequence ID" value="CAE6440779.1"/>
    <property type="molecule type" value="Genomic_DNA"/>
</dbReference>
<dbReference type="Gene3D" id="3.40.50.300">
    <property type="entry name" value="P-loop containing nucleotide triphosphate hydrolases"/>
    <property type="match status" value="2"/>
</dbReference>
<dbReference type="Pfam" id="PF00071">
    <property type="entry name" value="Ras"/>
    <property type="match status" value="2"/>
</dbReference>
<dbReference type="InterPro" id="IPR001806">
    <property type="entry name" value="Small_GTPase"/>
</dbReference>
<evidence type="ECO:0000256" key="1">
    <source>
        <dbReference type="ARBA" id="ARBA00006270"/>
    </source>
</evidence>
<dbReference type="PRINTS" id="PR00449">
    <property type="entry name" value="RASTRNSFRMNG"/>
</dbReference>
<dbReference type="SMART" id="SM00175">
    <property type="entry name" value="RAB"/>
    <property type="match status" value="2"/>
</dbReference>
<accession>A0A8H2Y7P6</accession>
<dbReference type="FunFam" id="3.40.50.300:FF:001447">
    <property type="entry name" value="Ras-related protein Rab-1B"/>
    <property type="match status" value="2"/>
</dbReference>
<dbReference type="PROSITE" id="PS51419">
    <property type="entry name" value="RAB"/>
    <property type="match status" value="2"/>
</dbReference>
<name>A0A8H2Y7P6_9AGAM</name>
<dbReference type="InterPro" id="IPR050209">
    <property type="entry name" value="Rab_GTPases_membrane_traffic"/>
</dbReference>
<dbReference type="SMART" id="SM00174">
    <property type="entry name" value="RHO"/>
    <property type="match status" value="1"/>
</dbReference>
<dbReference type="PANTHER" id="PTHR47979">
    <property type="entry name" value="DRAB11-RELATED"/>
    <property type="match status" value="1"/>
</dbReference>
<gene>
    <name evidence="2" type="ORF">RDB_LOCUS69592</name>
</gene>
<evidence type="ECO:0000313" key="3">
    <source>
        <dbReference type="Proteomes" id="UP000663826"/>
    </source>
</evidence>
<dbReference type="InterPro" id="IPR027417">
    <property type="entry name" value="P-loop_NTPase"/>
</dbReference>
<dbReference type="PROSITE" id="PS51421">
    <property type="entry name" value="RAS"/>
    <property type="match status" value="2"/>
</dbReference>
<sequence length="533" mass="60696">MLKRHFPEGTEDEFRWLSCKGDDGRSWTELHAGVFPAIARELEDKAEIRLSENDRLESVKILPLSHNEDAYYQFKVIIIGPSSVGKTMLLQYLTKPESARMDTLEATTNHHADISNRFMTNNGTLLRAEIWDTAGQERYQSITPSLYRDVSGVLLVYNLTKKETFEGCERWRGILQKNVHNFEEMPVILVGNQVDLEEQREVTVEEAQRYAEPLSLFSDCQKFNFMEVSAKEGTNVEQTFKTLMARDPEATTHTALIPYTNDYETALLSSKEAFEQYFPPNSSQRRRWLTTRVQTSSGITWAEFRPVLFSQVVGEPGAELRLCEDRQHKLDVSVLPIGHERTTAEEESYYQFKIITVGQRSVGKSMMLQHFTTPEEERLETLSSTVGPTMDIASRFMTAHGELVKTVLWDTAGQEAFRAMTKPLYRGAHGVFLVYSVADAESFDNCLEWLTEVRAHVDEHVPVMLIGNQIDRTGERAVETKNAQAFAPVSMQQVEHGLLFSEVSGKYGTNVDNAFQKLVHGKHCVQPQKSFLD</sequence>
<dbReference type="GO" id="GO:0003924">
    <property type="term" value="F:GTPase activity"/>
    <property type="evidence" value="ECO:0007669"/>
    <property type="project" value="InterPro"/>
</dbReference>
<reference evidence="2" key="1">
    <citation type="submission" date="2021-01" db="EMBL/GenBank/DDBJ databases">
        <authorList>
            <person name="Kaushik A."/>
        </authorList>
    </citation>
    <scope>NUCLEOTIDE SEQUENCE</scope>
    <source>
        <strain evidence="2">AG1-1B</strain>
    </source>
</reference>
<dbReference type="NCBIfam" id="TIGR00231">
    <property type="entry name" value="small_GTP"/>
    <property type="match status" value="2"/>
</dbReference>